<evidence type="ECO:0000256" key="3">
    <source>
        <dbReference type="ARBA" id="ARBA00022448"/>
    </source>
</evidence>
<dbReference type="PRINTS" id="PR00125">
    <property type="entry name" value="ATPASEDELTA"/>
</dbReference>
<dbReference type="InterPro" id="IPR000711">
    <property type="entry name" value="ATPase_OSCP/dsu"/>
</dbReference>
<protein>
    <recommendedName>
        <fullName evidence="10">ATP synthase subunit O, mitochondrial</fullName>
    </recommendedName>
</protein>
<sequence length="214" mass="22298">MFSSALARATLARSSVARLGASRTLAVAAEHRPPVDLHGIHARYANATYVAASKSGTLDKVETELAAIKATATSSPAFASFLENPLISRDNKEAQVQDMLGGGKVTPVTLNLMTTLAGNARLADVPKIVDTYVQLMKAKRGEVEAVIISADKLTKAQTDAVAAAMKGQAGAGKKVVLSTKVDPTIIGGLQIQIGDQFLDLSVSSKIDALSRTVV</sequence>
<dbReference type="HAMAP" id="MF_01416">
    <property type="entry name" value="ATP_synth_delta_bact"/>
    <property type="match status" value="1"/>
</dbReference>
<dbReference type="PROSITE" id="PS00389">
    <property type="entry name" value="ATPASE_DELTA"/>
    <property type="match status" value="1"/>
</dbReference>
<keyword evidence="4" id="KW-0375">Hydrogen ion transport</keyword>
<keyword evidence="3" id="KW-0813">Transport</keyword>
<dbReference type="Pfam" id="PF00213">
    <property type="entry name" value="OSCP"/>
    <property type="match status" value="1"/>
</dbReference>
<keyword evidence="5" id="KW-0406">Ion transport</keyword>
<evidence type="ECO:0000256" key="7">
    <source>
        <dbReference type="ARBA" id="ARBA00023136"/>
    </source>
</evidence>
<dbReference type="GO" id="GO:0046933">
    <property type="term" value="F:proton-transporting ATP synthase activity, rotational mechanism"/>
    <property type="evidence" value="ECO:0007669"/>
    <property type="project" value="InterPro"/>
</dbReference>
<keyword evidence="7" id="KW-0472">Membrane</keyword>
<keyword evidence="8" id="KW-0066">ATP synthesis</keyword>
<evidence type="ECO:0000256" key="8">
    <source>
        <dbReference type="ARBA" id="ARBA00023310"/>
    </source>
</evidence>
<dbReference type="SUPFAM" id="SSF47928">
    <property type="entry name" value="N-terminal domain of the delta subunit of the F1F0-ATP synthase"/>
    <property type="match status" value="1"/>
</dbReference>
<gene>
    <name evidence="9" type="ORF">OAUR00152_LOCUS23945</name>
</gene>
<keyword evidence="6" id="KW-0793">Thylakoid</keyword>
<dbReference type="GO" id="GO:0016020">
    <property type="term" value="C:membrane"/>
    <property type="evidence" value="ECO:0007669"/>
    <property type="project" value="UniProtKB-SubCell"/>
</dbReference>
<accession>A0A7S4MZM0</accession>
<dbReference type="Gene3D" id="1.10.520.20">
    <property type="entry name" value="N-terminal domain of the delta subunit of the F1F0-ATP synthase"/>
    <property type="match status" value="1"/>
</dbReference>
<reference evidence="9" key="1">
    <citation type="submission" date="2021-01" db="EMBL/GenBank/DDBJ databases">
        <authorList>
            <person name="Corre E."/>
            <person name="Pelletier E."/>
            <person name="Niang G."/>
            <person name="Scheremetjew M."/>
            <person name="Finn R."/>
            <person name="Kale V."/>
            <person name="Holt S."/>
            <person name="Cochrane G."/>
            <person name="Meng A."/>
            <person name="Brown T."/>
            <person name="Cohen L."/>
        </authorList>
    </citation>
    <scope>NUCLEOTIDE SEQUENCE</scope>
    <source>
        <strain evidence="9">Isolate 1302-5</strain>
    </source>
</reference>
<proteinExistence type="inferred from homology"/>
<evidence type="ECO:0000313" key="9">
    <source>
        <dbReference type="EMBL" id="CAE2255831.1"/>
    </source>
</evidence>
<dbReference type="NCBIfam" id="TIGR01145">
    <property type="entry name" value="ATP_synt_delta"/>
    <property type="match status" value="1"/>
</dbReference>
<evidence type="ECO:0000256" key="2">
    <source>
        <dbReference type="ARBA" id="ARBA00007046"/>
    </source>
</evidence>
<comment type="subcellular location">
    <subcellularLocation>
        <location evidence="1">Membrane</location>
    </subcellularLocation>
</comment>
<evidence type="ECO:0000256" key="1">
    <source>
        <dbReference type="ARBA" id="ARBA00004370"/>
    </source>
</evidence>
<evidence type="ECO:0000256" key="6">
    <source>
        <dbReference type="ARBA" id="ARBA00023078"/>
    </source>
</evidence>
<evidence type="ECO:0008006" key="10">
    <source>
        <dbReference type="Google" id="ProtNLM"/>
    </source>
</evidence>
<dbReference type="InterPro" id="IPR020781">
    <property type="entry name" value="ATPase_OSCP/d_CS"/>
</dbReference>
<dbReference type="EMBL" id="HBKQ01034909">
    <property type="protein sequence ID" value="CAE2255831.1"/>
    <property type="molecule type" value="Transcribed_RNA"/>
</dbReference>
<organism evidence="9">
    <name type="scientific">Odontella aurita</name>
    <dbReference type="NCBI Taxonomy" id="265563"/>
    <lineage>
        <taxon>Eukaryota</taxon>
        <taxon>Sar</taxon>
        <taxon>Stramenopiles</taxon>
        <taxon>Ochrophyta</taxon>
        <taxon>Bacillariophyta</taxon>
        <taxon>Mediophyceae</taxon>
        <taxon>Biddulphiophycidae</taxon>
        <taxon>Eupodiscales</taxon>
        <taxon>Odontellaceae</taxon>
        <taxon>Odontella</taxon>
    </lineage>
</organism>
<dbReference type="PANTHER" id="PTHR11910">
    <property type="entry name" value="ATP SYNTHASE DELTA CHAIN"/>
    <property type="match status" value="1"/>
</dbReference>
<comment type="similarity">
    <text evidence="2">Belongs to the ATPase delta chain family.</text>
</comment>
<evidence type="ECO:0000256" key="4">
    <source>
        <dbReference type="ARBA" id="ARBA00022781"/>
    </source>
</evidence>
<dbReference type="InterPro" id="IPR026015">
    <property type="entry name" value="ATP_synth_OSCP/delta_N_sf"/>
</dbReference>
<dbReference type="AlphaFoldDB" id="A0A7S4MZM0"/>
<evidence type="ECO:0000256" key="5">
    <source>
        <dbReference type="ARBA" id="ARBA00023065"/>
    </source>
</evidence>
<name>A0A7S4MZM0_9STRA</name>